<feature type="compositionally biased region" description="Polar residues" evidence="1">
    <location>
        <begin position="98"/>
        <end position="115"/>
    </location>
</feature>
<feature type="region of interest" description="Disordered" evidence="1">
    <location>
        <begin position="58"/>
        <end position="364"/>
    </location>
</feature>
<gene>
    <name evidence="3" type="primary">LOC108011138</name>
</gene>
<protein>
    <submittedName>
        <fullName evidence="3">Uncharacterized protein DKFZp434B061</fullName>
    </submittedName>
</protein>
<feature type="region of interest" description="Disordered" evidence="1">
    <location>
        <begin position="1"/>
        <end position="44"/>
    </location>
</feature>
<organism evidence="2 3">
    <name type="scientific">Drosophila suzukii</name>
    <name type="common">Spotted-wing drosophila fruit fly</name>
    <dbReference type="NCBI Taxonomy" id="28584"/>
    <lineage>
        <taxon>Eukaryota</taxon>
        <taxon>Metazoa</taxon>
        <taxon>Ecdysozoa</taxon>
        <taxon>Arthropoda</taxon>
        <taxon>Hexapoda</taxon>
        <taxon>Insecta</taxon>
        <taxon>Pterygota</taxon>
        <taxon>Neoptera</taxon>
        <taxon>Endopterygota</taxon>
        <taxon>Diptera</taxon>
        <taxon>Brachycera</taxon>
        <taxon>Muscomorpha</taxon>
        <taxon>Ephydroidea</taxon>
        <taxon>Drosophilidae</taxon>
        <taxon>Drosophila</taxon>
        <taxon>Sophophora</taxon>
    </lineage>
</organism>
<reference evidence="3" key="2">
    <citation type="submission" date="2025-08" db="UniProtKB">
        <authorList>
            <consortium name="RefSeq"/>
        </authorList>
    </citation>
    <scope>IDENTIFICATION</scope>
</reference>
<dbReference type="RefSeq" id="XP_016931709.4">
    <property type="nucleotide sequence ID" value="XM_017076220.4"/>
</dbReference>
<feature type="compositionally biased region" description="Low complexity" evidence="1">
    <location>
        <begin position="261"/>
        <end position="295"/>
    </location>
</feature>
<dbReference type="GeneID" id="108011138"/>
<feature type="compositionally biased region" description="Low complexity" evidence="1">
    <location>
        <begin position="28"/>
        <end position="42"/>
    </location>
</feature>
<feature type="compositionally biased region" description="Polar residues" evidence="1">
    <location>
        <begin position="140"/>
        <end position="150"/>
    </location>
</feature>
<accession>A0AB39ZAW3</accession>
<feature type="compositionally biased region" description="Polar residues" evidence="1">
    <location>
        <begin position="233"/>
        <end position="260"/>
    </location>
</feature>
<dbReference type="AlphaFoldDB" id="A0AB39ZAW3"/>
<feature type="compositionally biased region" description="Low complexity" evidence="1">
    <location>
        <begin position="151"/>
        <end position="166"/>
    </location>
</feature>
<feature type="region of interest" description="Disordered" evidence="1">
    <location>
        <begin position="388"/>
        <end position="445"/>
    </location>
</feature>
<keyword evidence="2" id="KW-1185">Reference proteome</keyword>
<reference evidence="2" key="1">
    <citation type="submission" date="2025-05" db="UniProtKB">
        <authorList>
            <consortium name="RefSeq"/>
        </authorList>
    </citation>
    <scope>NUCLEOTIDE SEQUENCE [LARGE SCALE GENOMIC DNA]</scope>
</reference>
<evidence type="ECO:0000256" key="1">
    <source>
        <dbReference type="SAM" id="MobiDB-lite"/>
    </source>
</evidence>
<proteinExistence type="predicted"/>
<dbReference type="Proteomes" id="UP001652628">
    <property type="component" value="Chromosome 2L"/>
</dbReference>
<evidence type="ECO:0000313" key="2">
    <source>
        <dbReference type="Proteomes" id="UP001652628"/>
    </source>
</evidence>
<feature type="compositionally biased region" description="Polar residues" evidence="1">
    <location>
        <begin position="341"/>
        <end position="359"/>
    </location>
</feature>
<evidence type="ECO:0000313" key="3">
    <source>
        <dbReference type="RefSeq" id="XP_016931709.4"/>
    </source>
</evidence>
<feature type="compositionally biased region" description="Polar residues" evidence="1">
    <location>
        <begin position="302"/>
        <end position="312"/>
    </location>
</feature>
<sequence length="468" mass="49962">MNSKDIFSLGKPAEMEKTRRYSSNPEDASISTAQPAATSTPTNLIRKSPRVAVLRRESVESDLRNSSLVDRVPETWGHIRGRKTIRAPDTPERAPRTRNVSSSPKTPRTSKQPKTPRSAKRVAGLVKQKYAHIKGRKQIQAPSSPTTEPQSSLKTPTTPKGSPKTTTPKKHPESSPKTPPHTSNSMNLRSGDLPVLNLLQFDAPMEPPKNLARTPVESLSNTPKKAPIKSAMISPTNSPIQLTTNLPGKSSTGSPKTPTMSSSRKSSIESPKFSPIISLNTSPNPSPRNSSIDSPKSLPELPTSSPKKSSTDAPKAGSSEVGSLTTGAIIAPPDLRVGNKRTLTSSGPTSVGNVNTSESSPKRARLRVLQVNMGSPFSMTRSKKIKNVEVDQDDDEQVSVQTSANENQDGLPEVLAEPEGSGPGSVMDTQMDVPGLEAGMEPGMQPEIIDAISSPEANANSSMKCNVM</sequence>
<name>A0AB39ZAW3_DROSZ</name>